<dbReference type="RefSeq" id="WP_049712295.1">
    <property type="nucleotide sequence ID" value="NZ_CP011507.1"/>
</dbReference>
<feature type="signal peptide" evidence="1">
    <location>
        <begin position="1"/>
        <end position="16"/>
    </location>
</feature>
<proteinExistence type="predicted"/>
<reference evidence="3" key="2">
    <citation type="submission" date="2015-05" db="EMBL/GenBank/DDBJ databases">
        <authorList>
            <person name="Swarnkar M.K."/>
            <person name="Vyas P."/>
            <person name="Rahi P."/>
            <person name="Thakur R."/>
            <person name="Thakur N."/>
            <person name="Singh A.K."/>
            <person name="Gulati A."/>
        </authorList>
    </citation>
    <scope>NUCLEOTIDE SEQUENCE [LARGE SCALE GENOMIC DNA]</scope>
    <source>
        <strain evidence="3">745</strain>
    </source>
</reference>
<dbReference type="PATRIC" id="fig|200450.3.peg.4831"/>
<dbReference type="EMBL" id="CP011507">
    <property type="protein sequence ID" value="AKS08962.1"/>
    <property type="molecule type" value="Genomic_DNA"/>
</dbReference>
<name>A0A0H5AWR4_9PSED</name>
<organism evidence="2 3">
    <name type="scientific">Pseudomonas trivialis</name>
    <dbReference type="NCBI Taxonomy" id="200450"/>
    <lineage>
        <taxon>Bacteria</taxon>
        <taxon>Pseudomonadati</taxon>
        <taxon>Pseudomonadota</taxon>
        <taxon>Gammaproteobacteria</taxon>
        <taxon>Pseudomonadales</taxon>
        <taxon>Pseudomonadaceae</taxon>
        <taxon>Pseudomonas</taxon>
    </lineage>
</organism>
<gene>
    <name evidence="2" type="ORF">AA957_23465</name>
</gene>
<dbReference type="PROSITE" id="PS51257">
    <property type="entry name" value="PROKAR_LIPOPROTEIN"/>
    <property type="match status" value="1"/>
</dbReference>
<evidence type="ECO:0008006" key="4">
    <source>
        <dbReference type="Google" id="ProtNLM"/>
    </source>
</evidence>
<keyword evidence="1" id="KW-0732">Signal</keyword>
<dbReference type="KEGG" id="ptv:AA957_23465"/>
<accession>A0A0H5AWR4</accession>
<evidence type="ECO:0000256" key="1">
    <source>
        <dbReference type="SAM" id="SignalP"/>
    </source>
</evidence>
<evidence type="ECO:0000313" key="2">
    <source>
        <dbReference type="EMBL" id="AKS08962.1"/>
    </source>
</evidence>
<feature type="chain" id="PRO_5005215654" description="Lipoprotein" evidence="1">
    <location>
        <begin position="17"/>
        <end position="173"/>
    </location>
</feature>
<dbReference type="AlphaFoldDB" id="A0A0H5AWR4"/>
<evidence type="ECO:0000313" key="3">
    <source>
        <dbReference type="Proteomes" id="UP000036608"/>
    </source>
</evidence>
<reference evidence="2 3" key="1">
    <citation type="journal article" date="2015" name="Genome Announc.">
        <title>Complete Genome Sequence of the Rhizobacterium Pseudomonas trivialis Strain IHBB745 with Multiple Plant Growth-Promoting Activities and Tolerance to Desiccation and Alkalinity.</title>
        <authorList>
            <person name="Gulati A."/>
            <person name="Swarnkar M.K."/>
            <person name="Vyas P."/>
            <person name="Rahi P."/>
            <person name="Thakur R."/>
            <person name="Thakur N."/>
            <person name="Singh A.K."/>
        </authorList>
    </citation>
    <scope>NUCLEOTIDE SEQUENCE [LARGE SCALE GENOMIC DNA]</scope>
    <source>
        <strain evidence="3">745</strain>
    </source>
</reference>
<dbReference type="OrthoDB" id="6957369at2"/>
<sequence>MNKTFLLMLLSIPLFSGCSTVTGLKSYTTAYNEPQPATSSRLRVITDQTVRLVPNSQCIDWHLPDSGIVNSRSLAPLNNHKFNDRSLGIPGGSGVQNSAEVYVSPNTPITLVYAGATRKYQCVTGLYFVPEPGADYESRSEPCGIWINKIVKNGTTGAVSREPVTSYTAKACR</sequence>
<dbReference type="Proteomes" id="UP000036608">
    <property type="component" value="Chromosome"/>
</dbReference>
<protein>
    <recommendedName>
        <fullName evidence="4">Lipoprotein</fullName>
    </recommendedName>
</protein>